<evidence type="ECO:0000313" key="2">
    <source>
        <dbReference type="EMBL" id="MBD8066047.1"/>
    </source>
</evidence>
<evidence type="ECO:0000256" key="1">
    <source>
        <dbReference type="SAM" id="MobiDB-lite"/>
    </source>
</evidence>
<dbReference type="AlphaFoldDB" id="A0A927ITM9"/>
<proteinExistence type="predicted"/>
<reference evidence="2" key="1">
    <citation type="submission" date="2020-09" db="EMBL/GenBank/DDBJ databases">
        <title>Genome seq and assembly of Devosia sp.</title>
        <authorList>
            <person name="Chhetri G."/>
        </authorList>
    </citation>
    <scope>NUCLEOTIDE SEQUENCE</scope>
    <source>
        <strain evidence="2">PTR5</strain>
    </source>
</reference>
<name>A0A927ITM9_9HYPH</name>
<keyword evidence="3" id="KW-1185">Reference proteome</keyword>
<dbReference type="RefSeq" id="WP_191775335.1">
    <property type="nucleotide sequence ID" value="NZ_JACYFU010000002.1"/>
</dbReference>
<organism evidence="2 3">
    <name type="scientific">Devosia oryzisoli</name>
    <dbReference type="NCBI Taxonomy" id="2774138"/>
    <lineage>
        <taxon>Bacteria</taxon>
        <taxon>Pseudomonadati</taxon>
        <taxon>Pseudomonadota</taxon>
        <taxon>Alphaproteobacteria</taxon>
        <taxon>Hyphomicrobiales</taxon>
        <taxon>Devosiaceae</taxon>
        <taxon>Devosia</taxon>
    </lineage>
</organism>
<accession>A0A927ITM9</accession>
<protein>
    <submittedName>
        <fullName evidence="2">Uncharacterized protein</fullName>
    </submittedName>
</protein>
<dbReference type="Proteomes" id="UP000654108">
    <property type="component" value="Unassembled WGS sequence"/>
</dbReference>
<comment type="caution">
    <text evidence="2">The sequence shown here is derived from an EMBL/GenBank/DDBJ whole genome shotgun (WGS) entry which is preliminary data.</text>
</comment>
<evidence type="ECO:0000313" key="3">
    <source>
        <dbReference type="Proteomes" id="UP000654108"/>
    </source>
</evidence>
<gene>
    <name evidence="2" type="ORF">IC608_11240</name>
</gene>
<sequence>MDELLIRVLTRLLRVHDELGEESFEEAAHRALLAIALTVQCDAERKVGIPEEERTGQQVVRFPLARRRRDRPAETPDGS</sequence>
<dbReference type="EMBL" id="JACYFU010000002">
    <property type="protein sequence ID" value="MBD8066047.1"/>
    <property type="molecule type" value="Genomic_DNA"/>
</dbReference>
<feature type="region of interest" description="Disordered" evidence="1">
    <location>
        <begin position="60"/>
        <end position="79"/>
    </location>
</feature>